<sequence>MSEPRPKLVGEVFFVLLLLAVSLFLLGSAYTISGFESFASAGAVPMAAAGLMAVCALVILVQTLRRPPDTTEASTLRRLMVQVTPPALLAMLVLIVLYVVLLEQIGFLLVSFLFLLASMFVLGSYRWVMNLVVSVGVLGVIYIVFEELFSVVLPAGYLWQGVFQ</sequence>
<keyword evidence="1" id="KW-0472">Membrane</keyword>
<dbReference type="Pfam" id="PF07331">
    <property type="entry name" value="TctB"/>
    <property type="match status" value="1"/>
</dbReference>
<keyword evidence="1" id="KW-1133">Transmembrane helix</keyword>
<feature type="transmembrane region" description="Helical" evidence="1">
    <location>
        <begin position="38"/>
        <end position="59"/>
    </location>
</feature>
<reference evidence="3 4" key="1">
    <citation type="journal article" date="2014" name="Nat. Commun.">
        <title>Physiological and genomic features of highly alkaliphilic hydrogen-utilizing Betaproteobacteria from a continental serpentinizing site.</title>
        <authorList>
            <person name="Suzuki S."/>
            <person name="Kuenen J.G."/>
            <person name="Schipper K."/>
            <person name="van der Velde S."/>
            <person name="Ishii S."/>
            <person name="Wu A."/>
            <person name="Sorokin D.Y."/>
            <person name="Tenney A."/>
            <person name="Meng X.Y."/>
            <person name="Morrill P.L."/>
            <person name="Kamagata Y."/>
            <person name="Muyzer G."/>
            <person name="Nealson K.H."/>
        </authorList>
    </citation>
    <scope>NUCLEOTIDE SEQUENCE [LARGE SCALE GENOMIC DNA]</scope>
    <source>
        <strain evidence="3 4">A1</strain>
    </source>
</reference>
<dbReference type="HOGENOM" id="CLU_122385_0_0_4"/>
<feature type="transmembrane region" description="Helical" evidence="1">
    <location>
        <begin position="12"/>
        <end position="32"/>
    </location>
</feature>
<keyword evidence="1" id="KW-0812">Transmembrane</keyword>
<name>A0A060NGK7_9BURK</name>
<feature type="transmembrane region" description="Helical" evidence="1">
    <location>
        <begin position="127"/>
        <end position="145"/>
    </location>
</feature>
<dbReference type="KEGG" id="cbaa:SRAA_0238"/>
<feature type="domain" description="DUF1468" evidence="2">
    <location>
        <begin position="14"/>
        <end position="154"/>
    </location>
</feature>
<gene>
    <name evidence="3" type="ORF">SRAA_0238</name>
</gene>
<protein>
    <recommendedName>
        <fullName evidence="2">DUF1468 domain-containing protein</fullName>
    </recommendedName>
</protein>
<dbReference type="RefSeq" id="WP_045530479.1">
    <property type="nucleotide sequence ID" value="NZ_AP014568.1"/>
</dbReference>
<keyword evidence="4" id="KW-1185">Reference proteome</keyword>
<dbReference type="InterPro" id="IPR009936">
    <property type="entry name" value="DUF1468"/>
</dbReference>
<evidence type="ECO:0000259" key="2">
    <source>
        <dbReference type="Pfam" id="PF07331"/>
    </source>
</evidence>
<evidence type="ECO:0000313" key="3">
    <source>
        <dbReference type="EMBL" id="BAO80092.1"/>
    </source>
</evidence>
<evidence type="ECO:0000313" key="4">
    <source>
        <dbReference type="Proteomes" id="UP000067461"/>
    </source>
</evidence>
<organism evidence="3 4">
    <name type="scientific">Serpentinimonas raichei</name>
    <dbReference type="NCBI Taxonomy" id="1458425"/>
    <lineage>
        <taxon>Bacteria</taxon>
        <taxon>Pseudomonadati</taxon>
        <taxon>Pseudomonadota</taxon>
        <taxon>Betaproteobacteria</taxon>
        <taxon>Burkholderiales</taxon>
        <taxon>Comamonadaceae</taxon>
        <taxon>Serpentinimonas</taxon>
    </lineage>
</organism>
<proteinExistence type="predicted"/>
<accession>A0A060NGK7</accession>
<dbReference type="EMBL" id="AP014568">
    <property type="protein sequence ID" value="BAO80092.1"/>
    <property type="molecule type" value="Genomic_DNA"/>
</dbReference>
<feature type="transmembrane region" description="Helical" evidence="1">
    <location>
        <begin position="79"/>
        <end position="99"/>
    </location>
</feature>
<feature type="transmembrane region" description="Helical" evidence="1">
    <location>
        <begin position="105"/>
        <end position="122"/>
    </location>
</feature>
<dbReference type="OrthoDB" id="8907787at2"/>
<evidence type="ECO:0000256" key="1">
    <source>
        <dbReference type="SAM" id="Phobius"/>
    </source>
</evidence>
<dbReference type="Proteomes" id="UP000067461">
    <property type="component" value="Chromosome"/>
</dbReference>
<dbReference type="STRING" id="1458425.SRAA_0238"/>
<dbReference type="AlphaFoldDB" id="A0A060NGK7"/>